<dbReference type="AlphaFoldDB" id="A0A8J3N0T6"/>
<dbReference type="EMBL" id="BNJK01000001">
    <property type="protein sequence ID" value="GHO91555.1"/>
    <property type="molecule type" value="Genomic_DNA"/>
</dbReference>
<evidence type="ECO:0000259" key="2">
    <source>
        <dbReference type="Pfam" id="PF04313"/>
    </source>
</evidence>
<dbReference type="GO" id="GO:0009307">
    <property type="term" value="P:DNA restriction-modification system"/>
    <property type="evidence" value="ECO:0007669"/>
    <property type="project" value="UniProtKB-KW"/>
</dbReference>
<dbReference type="InterPro" id="IPR007409">
    <property type="entry name" value="Restrct_endonuc_type1_HsdR_N"/>
</dbReference>
<evidence type="ECO:0000313" key="3">
    <source>
        <dbReference type="EMBL" id="GHO91555.1"/>
    </source>
</evidence>
<feature type="domain" description="Restriction endonuclease type I HsdR N-terminal" evidence="2">
    <location>
        <begin position="66"/>
        <end position="130"/>
    </location>
</feature>
<proteinExistence type="predicted"/>
<feature type="region of interest" description="Disordered" evidence="1">
    <location>
        <begin position="237"/>
        <end position="263"/>
    </location>
</feature>
<dbReference type="Pfam" id="PF04313">
    <property type="entry name" value="HSDR_N"/>
    <property type="match status" value="1"/>
</dbReference>
<evidence type="ECO:0000313" key="4">
    <source>
        <dbReference type="Proteomes" id="UP000597444"/>
    </source>
</evidence>
<dbReference type="GO" id="GO:0003677">
    <property type="term" value="F:DNA binding"/>
    <property type="evidence" value="ECO:0007669"/>
    <property type="project" value="UniProtKB-KW"/>
</dbReference>
<evidence type="ECO:0000256" key="1">
    <source>
        <dbReference type="SAM" id="MobiDB-lite"/>
    </source>
</evidence>
<comment type="caution">
    <text evidence="3">The sequence shown here is derived from an EMBL/GenBank/DDBJ whole genome shotgun (WGS) entry which is preliminary data.</text>
</comment>
<reference evidence="3" key="1">
    <citation type="submission" date="2020-10" db="EMBL/GenBank/DDBJ databases">
        <title>Taxonomic study of unclassified bacteria belonging to the class Ktedonobacteria.</title>
        <authorList>
            <person name="Yabe S."/>
            <person name="Wang C.M."/>
            <person name="Zheng Y."/>
            <person name="Sakai Y."/>
            <person name="Cavaletti L."/>
            <person name="Monciardini P."/>
            <person name="Donadio S."/>
        </authorList>
    </citation>
    <scope>NUCLEOTIDE SEQUENCE</scope>
    <source>
        <strain evidence="3">ID150040</strain>
    </source>
</reference>
<dbReference type="GO" id="GO:0005524">
    <property type="term" value="F:ATP binding"/>
    <property type="evidence" value="ECO:0007669"/>
    <property type="project" value="UniProtKB-KW"/>
</dbReference>
<keyword evidence="4" id="KW-1185">Reference proteome</keyword>
<dbReference type="GO" id="GO:0009035">
    <property type="term" value="F:type I site-specific deoxyribonuclease activity"/>
    <property type="evidence" value="ECO:0007669"/>
    <property type="project" value="UniProtKB-EC"/>
</dbReference>
<name>A0A8J3N0T6_9CHLR</name>
<protein>
    <recommendedName>
        <fullName evidence="2">Restriction endonuclease type I HsdR N-terminal domain-containing protein</fullName>
    </recommendedName>
</protein>
<accession>A0A8J3N0T6</accession>
<sequence length="365" mass="41605">MVMDMDFIEVLQNISSKISKQKDLIQTEEATKNAFVMPFIAALGYDVFDPTEVIPEFTADVGIKKGEKVDYAIKQNGKIIMLFECKCCNGSLDESHASQLYRYFSVTEARIAVLTDGIIYRFYTDIEQPNKMDPKPFMEFNMLDIQESLVIELKRLTKQAFNLEAILTVASELKYTREIKHILNEQLNAPSEEFVKFLAAQVYSGKLTSAVREQFTGITKRAFAQFINERITERLRSVMDEPASSTETTDDNHLDGNQNGMISPANESRIVTTEEELQGYHIVKAIVCAVVDAERISYRDTQSYFGILCDDNNRKPICRLHFNGKQKYIGLMNTEKNEERIPLANLNDIYRLADRLKATAGAYSK</sequence>
<gene>
    <name evidence="3" type="ORF">KSF_016030</name>
</gene>
<dbReference type="InterPro" id="IPR017035">
    <property type="entry name" value="UCP035009_HsdR_All3000-type"/>
</dbReference>
<dbReference type="Proteomes" id="UP000597444">
    <property type="component" value="Unassembled WGS sequence"/>
</dbReference>
<dbReference type="PIRSF" id="PIRSF035009">
    <property type="entry name" value="UCP035009_HSDR_N"/>
    <property type="match status" value="1"/>
</dbReference>
<organism evidence="3 4">
    <name type="scientific">Reticulibacter mediterranei</name>
    <dbReference type="NCBI Taxonomy" id="2778369"/>
    <lineage>
        <taxon>Bacteria</taxon>
        <taxon>Bacillati</taxon>
        <taxon>Chloroflexota</taxon>
        <taxon>Ktedonobacteria</taxon>
        <taxon>Ktedonobacterales</taxon>
        <taxon>Reticulibacteraceae</taxon>
        <taxon>Reticulibacter</taxon>
    </lineage>
</organism>